<dbReference type="PANTHER" id="PTHR13767:SF2">
    <property type="entry name" value="PSEUDOURIDYLATE SYNTHASE TRUB1"/>
    <property type="match status" value="1"/>
</dbReference>
<protein>
    <recommendedName>
        <fullName evidence="3">tRNA pseudouridine(55) synthase</fullName>
        <ecNumber evidence="3">5.4.99.25</ecNumber>
    </recommendedName>
</protein>
<feature type="non-terminal residue" evidence="7">
    <location>
        <position position="118"/>
    </location>
</feature>
<dbReference type="AlphaFoldDB" id="A0A6J4MQN2"/>
<evidence type="ECO:0000256" key="4">
    <source>
        <dbReference type="ARBA" id="ARBA00022694"/>
    </source>
</evidence>
<dbReference type="EMBL" id="CADCTV010000827">
    <property type="protein sequence ID" value="CAA9363768.1"/>
    <property type="molecule type" value="Genomic_DNA"/>
</dbReference>
<keyword evidence="4" id="KW-0819">tRNA processing</keyword>
<comment type="similarity">
    <text evidence="2">Belongs to the pseudouridine synthase TruB family. Type 1 subfamily.</text>
</comment>
<gene>
    <name evidence="7" type="ORF">AVDCRST_MAG89-3938</name>
</gene>
<organism evidence="7">
    <name type="scientific">uncultured Gemmatimonadota bacterium</name>
    <dbReference type="NCBI Taxonomy" id="203437"/>
    <lineage>
        <taxon>Bacteria</taxon>
        <taxon>Pseudomonadati</taxon>
        <taxon>Gemmatimonadota</taxon>
        <taxon>environmental samples</taxon>
    </lineage>
</organism>
<dbReference type="GO" id="GO:0006400">
    <property type="term" value="P:tRNA modification"/>
    <property type="evidence" value="ECO:0007669"/>
    <property type="project" value="TreeGrafter"/>
</dbReference>
<proteinExistence type="inferred from homology"/>
<dbReference type="PANTHER" id="PTHR13767">
    <property type="entry name" value="TRNA-PSEUDOURIDINE SYNTHASE"/>
    <property type="match status" value="1"/>
</dbReference>
<evidence type="ECO:0000256" key="5">
    <source>
        <dbReference type="ARBA" id="ARBA00023235"/>
    </source>
</evidence>
<dbReference type="EC" id="5.4.99.25" evidence="3"/>
<dbReference type="GO" id="GO:1990481">
    <property type="term" value="P:mRNA pseudouridine synthesis"/>
    <property type="evidence" value="ECO:0007669"/>
    <property type="project" value="TreeGrafter"/>
</dbReference>
<comment type="catalytic activity">
    <reaction evidence="1">
        <text>uridine(55) in tRNA = pseudouridine(55) in tRNA</text>
        <dbReference type="Rhea" id="RHEA:42532"/>
        <dbReference type="Rhea" id="RHEA-COMP:10101"/>
        <dbReference type="Rhea" id="RHEA-COMP:10102"/>
        <dbReference type="ChEBI" id="CHEBI:65314"/>
        <dbReference type="ChEBI" id="CHEBI:65315"/>
        <dbReference type="EC" id="5.4.99.25"/>
    </reaction>
</comment>
<dbReference type="Gene3D" id="3.30.2350.10">
    <property type="entry name" value="Pseudouridine synthase"/>
    <property type="match status" value="1"/>
</dbReference>
<keyword evidence="5 7" id="KW-0413">Isomerase</keyword>
<evidence type="ECO:0000256" key="1">
    <source>
        <dbReference type="ARBA" id="ARBA00000385"/>
    </source>
</evidence>
<dbReference type="GO" id="GO:0003723">
    <property type="term" value="F:RNA binding"/>
    <property type="evidence" value="ECO:0007669"/>
    <property type="project" value="InterPro"/>
</dbReference>
<dbReference type="InterPro" id="IPR020103">
    <property type="entry name" value="PsdUridine_synth_cat_dom_sf"/>
</dbReference>
<evidence type="ECO:0000256" key="3">
    <source>
        <dbReference type="ARBA" id="ARBA00012787"/>
    </source>
</evidence>
<name>A0A6J4MQN2_9BACT</name>
<dbReference type="GO" id="GO:0160148">
    <property type="term" value="F:tRNA pseudouridine(55) synthase activity"/>
    <property type="evidence" value="ECO:0007669"/>
    <property type="project" value="UniProtKB-EC"/>
</dbReference>
<sequence length="118" mass="12472">MNGVLPVDKPIGPTSHDVVGAVRRAMRIKQVGHTGTLDPFASGLLLVCVGPATRLAEYITPLPKTYLATMRLGEATDTDDHTGTVVSSSESWRDVSAEAIEAALMAQVGEIDQVPPAY</sequence>
<dbReference type="InterPro" id="IPR002501">
    <property type="entry name" value="PsdUridine_synth_N"/>
</dbReference>
<reference evidence="7" key="1">
    <citation type="submission" date="2020-02" db="EMBL/GenBank/DDBJ databases">
        <authorList>
            <person name="Meier V. D."/>
        </authorList>
    </citation>
    <scope>NUCLEOTIDE SEQUENCE</scope>
    <source>
        <strain evidence="7">AVDCRST_MAG89</strain>
    </source>
</reference>
<feature type="domain" description="Pseudouridine synthase II N-terminal" evidence="6">
    <location>
        <begin position="23"/>
        <end position="118"/>
    </location>
</feature>
<evidence type="ECO:0000259" key="6">
    <source>
        <dbReference type="Pfam" id="PF01509"/>
    </source>
</evidence>
<evidence type="ECO:0000313" key="7">
    <source>
        <dbReference type="EMBL" id="CAA9363768.1"/>
    </source>
</evidence>
<evidence type="ECO:0000256" key="2">
    <source>
        <dbReference type="ARBA" id="ARBA00005642"/>
    </source>
</evidence>
<dbReference type="Pfam" id="PF01509">
    <property type="entry name" value="TruB_N"/>
    <property type="match status" value="1"/>
</dbReference>
<dbReference type="InterPro" id="IPR014780">
    <property type="entry name" value="tRNA_psdUridine_synth_TruB"/>
</dbReference>
<dbReference type="SUPFAM" id="SSF55120">
    <property type="entry name" value="Pseudouridine synthase"/>
    <property type="match status" value="1"/>
</dbReference>
<accession>A0A6J4MQN2</accession>